<dbReference type="Pfam" id="PF01695">
    <property type="entry name" value="IstB_IS21"/>
    <property type="match status" value="1"/>
</dbReference>
<dbReference type="EMBL" id="LTBB01000008">
    <property type="protein sequence ID" value="KYH28746.1"/>
    <property type="molecule type" value="Genomic_DNA"/>
</dbReference>
<gene>
    <name evidence="3" type="primary">dnaC_1</name>
    <name evidence="3" type="ORF">CLCOL_17590</name>
</gene>
<dbReference type="PATRIC" id="fig|1121305.3.peg.1765"/>
<dbReference type="CDD" id="cd00009">
    <property type="entry name" value="AAA"/>
    <property type="match status" value="1"/>
</dbReference>
<feature type="coiled-coil region" evidence="1">
    <location>
        <begin position="60"/>
        <end position="87"/>
    </location>
</feature>
<accession>A0A151AM86</accession>
<dbReference type="InterPro" id="IPR002611">
    <property type="entry name" value="IstB_ATP-bd"/>
</dbReference>
<organism evidence="3 4">
    <name type="scientific">Clostridium colicanis DSM 13634</name>
    <dbReference type="NCBI Taxonomy" id="1121305"/>
    <lineage>
        <taxon>Bacteria</taxon>
        <taxon>Bacillati</taxon>
        <taxon>Bacillota</taxon>
        <taxon>Clostridia</taxon>
        <taxon>Eubacteriales</taxon>
        <taxon>Clostridiaceae</taxon>
        <taxon>Clostridium</taxon>
    </lineage>
</organism>
<keyword evidence="1" id="KW-0175">Coiled coil</keyword>
<feature type="domain" description="AAA+ ATPase" evidence="2">
    <location>
        <begin position="182"/>
        <end position="317"/>
    </location>
</feature>
<feature type="coiled-coil region" evidence="1">
    <location>
        <begin position="2"/>
        <end position="30"/>
    </location>
</feature>
<dbReference type="SMART" id="SM00382">
    <property type="entry name" value="AAA"/>
    <property type="match status" value="1"/>
</dbReference>
<dbReference type="AlphaFoldDB" id="A0A151AM86"/>
<dbReference type="GO" id="GO:0005524">
    <property type="term" value="F:ATP binding"/>
    <property type="evidence" value="ECO:0007669"/>
    <property type="project" value="InterPro"/>
</dbReference>
<dbReference type="NCBIfam" id="NF005304">
    <property type="entry name" value="PRK06835.1"/>
    <property type="match status" value="1"/>
</dbReference>
<evidence type="ECO:0000259" key="2">
    <source>
        <dbReference type="SMART" id="SM00382"/>
    </source>
</evidence>
<name>A0A151AM86_9CLOT</name>
<keyword evidence="4" id="KW-1185">Reference proteome</keyword>
<dbReference type="PANTHER" id="PTHR30050:SF4">
    <property type="entry name" value="ATP-BINDING PROTEIN RV3427C IN INSERTION SEQUENCE-RELATED"/>
    <property type="match status" value="1"/>
</dbReference>
<dbReference type="PANTHER" id="PTHR30050">
    <property type="entry name" value="CHROMOSOMAL REPLICATION INITIATOR PROTEIN DNAA"/>
    <property type="match status" value="1"/>
</dbReference>
<dbReference type="Gene3D" id="3.40.50.300">
    <property type="entry name" value="P-loop containing nucleotide triphosphate hydrolases"/>
    <property type="match status" value="1"/>
</dbReference>
<dbReference type="InterPro" id="IPR027417">
    <property type="entry name" value="P-loop_NTPase"/>
</dbReference>
<evidence type="ECO:0000256" key="1">
    <source>
        <dbReference type="SAM" id="Coils"/>
    </source>
</evidence>
<comment type="caution">
    <text evidence="3">The sequence shown here is derived from an EMBL/GenBank/DDBJ whole genome shotgun (WGS) entry which is preliminary data.</text>
</comment>
<dbReference type="STRING" id="1121305.CLCOL_17590"/>
<sequence>MIKGYHSEIMEMYENIRREEERALKKRKEEIYKNIPEIEDIDKQINKLCVHISISSFKPIKNREEYLKNLKEQLTDLRIAKSELLVSHGYDIDYLNMQYRCKKCKDTGFIGVNRCQCYKQNLVKLYYKNSELNQILKTNNFNNFKYEYYPTVRSGDNIKSPRKNIEEIVKISMYFIETFSNSKDNLLFYGNSGTGKTFLTHCIAKELLDRGILVIYKTAEDLIKNLREVRIENNADMEDLLTNCDLLIIDDLGTEQISNFSKTELFNLINKRLLKEKKMIVSTNYTLEELSKTYSERITSRLFGNFTLCKFYGEDIRVKMNLNKIKSQNL</sequence>
<dbReference type="InterPro" id="IPR003593">
    <property type="entry name" value="AAA+_ATPase"/>
</dbReference>
<dbReference type="Proteomes" id="UP000075374">
    <property type="component" value="Unassembled WGS sequence"/>
</dbReference>
<evidence type="ECO:0000313" key="3">
    <source>
        <dbReference type="EMBL" id="KYH28746.1"/>
    </source>
</evidence>
<dbReference type="RefSeq" id="WP_061858591.1">
    <property type="nucleotide sequence ID" value="NZ_LTBB01000008.1"/>
</dbReference>
<evidence type="ECO:0000313" key="4">
    <source>
        <dbReference type="Proteomes" id="UP000075374"/>
    </source>
</evidence>
<proteinExistence type="predicted"/>
<dbReference type="SUPFAM" id="SSF52540">
    <property type="entry name" value="P-loop containing nucleoside triphosphate hydrolases"/>
    <property type="match status" value="1"/>
</dbReference>
<dbReference type="GO" id="GO:0006260">
    <property type="term" value="P:DNA replication"/>
    <property type="evidence" value="ECO:0007669"/>
    <property type="project" value="TreeGrafter"/>
</dbReference>
<reference evidence="3 4" key="1">
    <citation type="submission" date="2016-02" db="EMBL/GenBank/DDBJ databases">
        <title>Genome sequence of Clostridium colicanis DSM 13634.</title>
        <authorList>
            <person name="Poehlein A."/>
            <person name="Daniel R."/>
        </authorList>
    </citation>
    <scope>NUCLEOTIDE SEQUENCE [LARGE SCALE GENOMIC DNA]</scope>
    <source>
        <strain evidence="3 4">DSM 13634</strain>
    </source>
</reference>
<protein>
    <submittedName>
        <fullName evidence="3">DNA replication protein DnaC</fullName>
    </submittedName>
</protein>